<dbReference type="Proteomes" id="UP000325081">
    <property type="component" value="Unassembled WGS sequence"/>
</dbReference>
<dbReference type="OrthoDB" id="696337at2759"/>
<comment type="caution">
    <text evidence="1">The sequence shown here is derived from an EMBL/GenBank/DDBJ whole genome shotgun (WGS) entry which is preliminary data.</text>
</comment>
<name>A0A5A7R5H4_STRAF</name>
<dbReference type="EMBL" id="BKCP01010403">
    <property type="protein sequence ID" value="GER52662.1"/>
    <property type="molecule type" value="Genomic_DNA"/>
</dbReference>
<reference evidence="2" key="1">
    <citation type="journal article" date="2019" name="Curr. Biol.">
        <title>Genome Sequence of Striga asiatica Provides Insight into the Evolution of Plant Parasitism.</title>
        <authorList>
            <person name="Yoshida S."/>
            <person name="Kim S."/>
            <person name="Wafula E.K."/>
            <person name="Tanskanen J."/>
            <person name="Kim Y.M."/>
            <person name="Honaas L."/>
            <person name="Yang Z."/>
            <person name="Spallek T."/>
            <person name="Conn C.E."/>
            <person name="Ichihashi Y."/>
            <person name="Cheong K."/>
            <person name="Cui S."/>
            <person name="Der J.P."/>
            <person name="Gundlach H."/>
            <person name="Jiao Y."/>
            <person name="Hori C."/>
            <person name="Ishida J.K."/>
            <person name="Kasahara H."/>
            <person name="Kiba T."/>
            <person name="Kim M.S."/>
            <person name="Koo N."/>
            <person name="Laohavisit A."/>
            <person name="Lee Y.H."/>
            <person name="Lumba S."/>
            <person name="McCourt P."/>
            <person name="Mortimer J.C."/>
            <person name="Mutuku J.M."/>
            <person name="Nomura T."/>
            <person name="Sasaki-Sekimoto Y."/>
            <person name="Seto Y."/>
            <person name="Wang Y."/>
            <person name="Wakatake T."/>
            <person name="Sakakibara H."/>
            <person name="Demura T."/>
            <person name="Yamaguchi S."/>
            <person name="Yoneyama K."/>
            <person name="Manabe R.I."/>
            <person name="Nelson D.C."/>
            <person name="Schulman A.H."/>
            <person name="Timko M.P."/>
            <person name="dePamphilis C.W."/>
            <person name="Choi D."/>
            <person name="Shirasu K."/>
        </authorList>
    </citation>
    <scope>NUCLEOTIDE SEQUENCE [LARGE SCALE GENOMIC DNA]</scope>
    <source>
        <strain evidence="2">cv. UVA1</strain>
    </source>
</reference>
<protein>
    <submittedName>
        <fullName evidence="1">Avr9/Cf-9 rapidly elicited protein 146</fullName>
    </submittedName>
</protein>
<gene>
    <name evidence="1" type="ORF">STAS_30128</name>
</gene>
<organism evidence="1 2">
    <name type="scientific">Striga asiatica</name>
    <name type="common">Asiatic witchweed</name>
    <name type="synonym">Buchnera asiatica</name>
    <dbReference type="NCBI Taxonomy" id="4170"/>
    <lineage>
        <taxon>Eukaryota</taxon>
        <taxon>Viridiplantae</taxon>
        <taxon>Streptophyta</taxon>
        <taxon>Embryophyta</taxon>
        <taxon>Tracheophyta</taxon>
        <taxon>Spermatophyta</taxon>
        <taxon>Magnoliopsida</taxon>
        <taxon>eudicotyledons</taxon>
        <taxon>Gunneridae</taxon>
        <taxon>Pentapetalae</taxon>
        <taxon>asterids</taxon>
        <taxon>lamiids</taxon>
        <taxon>Lamiales</taxon>
        <taxon>Orobanchaceae</taxon>
        <taxon>Buchnereae</taxon>
        <taxon>Striga</taxon>
    </lineage>
</organism>
<sequence>MEQNLPIVAKKFWHTVRAIYFMARKGIISKAKLISDLNAVMKRGKIAGKAAVRGLALHHHAADARPDEYEFNCSSSPAYFGLPFHLGKRRRAHAPPIDGELETVESAEASPALPGFGRTPVVRQLMIADSPFPASWDEGSYPVDEAAEEFIMRFYRDLRRQNDVAQLRCA</sequence>
<dbReference type="PANTHER" id="PTHR33265:SF26">
    <property type="entry name" value="OS06G0554600 PROTEIN"/>
    <property type="match status" value="1"/>
</dbReference>
<evidence type="ECO:0000313" key="2">
    <source>
        <dbReference type="Proteomes" id="UP000325081"/>
    </source>
</evidence>
<dbReference type="AlphaFoldDB" id="A0A5A7R5H4"/>
<proteinExistence type="predicted"/>
<dbReference type="PANTHER" id="PTHR33265">
    <property type="entry name" value="AVR9/CF-9 RAPIDLY ELICITED PROTEIN-RELATED"/>
    <property type="match status" value="1"/>
</dbReference>
<accession>A0A5A7R5H4</accession>
<evidence type="ECO:0000313" key="1">
    <source>
        <dbReference type="EMBL" id="GER52662.1"/>
    </source>
</evidence>
<keyword evidence="2" id="KW-1185">Reference proteome</keyword>